<evidence type="ECO:0000256" key="1">
    <source>
        <dbReference type="SAM" id="MobiDB-lite"/>
    </source>
</evidence>
<reference evidence="4" key="4">
    <citation type="submission" date="2024-02" db="EMBL/GenBank/DDBJ databases">
        <title>Comparative genomics of Cryptococcus and Kwoniella reveals pathogenesis evolution and contrasting modes of karyotype evolution via chromosome fusion or intercentromeric recombination.</title>
        <authorList>
            <person name="Coelho M.A."/>
            <person name="David-Palma M."/>
            <person name="Shea T."/>
            <person name="Bowers K."/>
            <person name="McGinley-Smith S."/>
            <person name="Mohammad A.W."/>
            <person name="Gnirke A."/>
            <person name="Yurkov A.M."/>
            <person name="Nowrousian M."/>
            <person name="Sun S."/>
            <person name="Cuomo C.A."/>
            <person name="Heitman J."/>
        </authorList>
    </citation>
    <scope>NUCLEOTIDE SEQUENCE</scope>
    <source>
        <strain evidence="4">CBS 10737</strain>
    </source>
</reference>
<dbReference type="InterPro" id="IPR001357">
    <property type="entry name" value="BRCT_dom"/>
</dbReference>
<dbReference type="Gene3D" id="3.40.50.10190">
    <property type="entry name" value="BRCT domain"/>
    <property type="match status" value="2"/>
</dbReference>
<dbReference type="Proteomes" id="UP000094020">
    <property type="component" value="Chromosome 8"/>
</dbReference>
<gene>
    <name evidence="3" type="ORF">I206_05105</name>
    <name evidence="4" type="ORF">I206_106279</name>
</gene>
<name>A0A1B9I1J7_9TREE</name>
<keyword evidence="5" id="KW-1185">Reference proteome</keyword>
<reference evidence="3" key="3">
    <citation type="submission" date="2016-07" db="EMBL/GenBank/DDBJ databases">
        <title>Evolution of pathogenesis and genome organization in the Tremellales.</title>
        <authorList>
            <person name="Cuomo C."/>
            <person name="Litvintseva A."/>
            <person name="Heitman J."/>
            <person name="Chen Y."/>
            <person name="Sun S."/>
            <person name="Springer D."/>
            <person name="Dromer F."/>
            <person name="Young S."/>
            <person name="Zeng Q."/>
            <person name="Chapman S."/>
            <person name="Gujja S."/>
            <person name="Saif S."/>
            <person name="Birren B."/>
        </authorList>
    </citation>
    <scope>NUCLEOTIDE SEQUENCE</scope>
    <source>
        <strain evidence="3">CBS 10737</strain>
    </source>
</reference>
<dbReference type="EMBL" id="CP144526">
    <property type="protein sequence ID" value="WWC72317.1"/>
    <property type="molecule type" value="Genomic_DNA"/>
</dbReference>
<dbReference type="RefSeq" id="XP_019010631.1">
    <property type="nucleotide sequence ID" value="XM_019156829.1"/>
</dbReference>
<evidence type="ECO:0000313" key="3">
    <source>
        <dbReference type="EMBL" id="OCF49412.1"/>
    </source>
</evidence>
<evidence type="ECO:0000313" key="5">
    <source>
        <dbReference type="Proteomes" id="UP000094020"/>
    </source>
</evidence>
<proteinExistence type="predicted"/>
<dbReference type="Pfam" id="PF00533">
    <property type="entry name" value="BRCT"/>
    <property type="match status" value="1"/>
</dbReference>
<dbReference type="SMART" id="SM00292">
    <property type="entry name" value="BRCT"/>
    <property type="match status" value="2"/>
</dbReference>
<dbReference type="SUPFAM" id="SSF52113">
    <property type="entry name" value="BRCT domain"/>
    <property type="match status" value="1"/>
</dbReference>
<dbReference type="AlphaFoldDB" id="A0A1B9I1J7"/>
<feature type="region of interest" description="Disordered" evidence="1">
    <location>
        <begin position="114"/>
        <end position="171"/>
    </location>
</feature>
<evidence type="ECO:0000259" key="2">
    <source>
        <dbReference type="PROSITE" id="PS50172"/>
    </source>
</evidence>
<dbReference type="EMBL" id="KI894012">
    <property type="protein sequence ID" value="OCF49412.1"/>
    <property type="molecule type" value="Genomic_DNA"/>
</dbReference>
<feature type="compositionally biased region" description="Polar residues" evidence="1">
    <location>
        <begin position="132"/>
        <end position="162"/>
    </location>
</feature>
<feature type="domain" description="BRCT" evidence="2">
    <location>
        <begin position="13"/>
        <end position="103"/>
    </location>
</feature>
<reference evidence="3" key="1">
    <citation type="submission" date="2013-07" db="EMBL/GenBank/DDBJ databases">
        <title>The Genome Sequence of Cryptococcus pinus CBS10737.</title>
        <authorList>
            <consortium name="The Broad Institute Genome Sequencing Platform"/>
            <person name="Cuomo C."/>
            <person name="Litvintseva A."/>
            <person name="Chen Y."/>
            <person name="Heitman J."/>
            <person name="Sun S."/>
            <person name="Springer D."/>
            <person name="Dromer F."/>
            <person name="Young S.K."/>
            <person name="Zeng Q."/>
            <person name="Gargeya S."/>
            <person name="Fitzgerald M."/>
            <person name="Abouelleil A."/>
            <person name="Alvarado L."/>
            <person name="Berlin A.M."/>
            <person name="Chapman S.B."/>
            <person name="Dewar J."/>
            <person name="Goldberg J."/>
            <person name="Griggs A."/>
            <person name="Gujja S."/>
            <person name="Hansen M."/>
            <person name="Howarth C."/>
            <person name="Imamovic A."/>
            <person name="Larimer J."/>
            <person name="McCowan C."/>
            <person name="Murphy C."/>
            <person name="Pearson M."/>
            <person name="Priest M."/>
            <person name="Roberts A."/>
            <person name="Saif S."/>
            <person name="Shea T."/>
            <person name="Sykes S."/>
            <person name="Wortman J."/>
            <person name="Nusbaum C."/>
            <person name="Birren B."/>
        </authorList>
    </citation>
    <scope>NUCLEOTIDE SEQUENCE [LARGE SCALE GENOMIC DNA]</scope>
    <source>
        <strain evidence="3">CBS 10737</strain>
    </source>
</reference>
<feature type="compositionally biased region" description="Basic and acidic residues" evidence="1">
    <location>
        <begin position="573"/>
        <end position="586"/>
    </location>
</feature>
<dbReference type="KEGG" id="kpin:30173474"/>
<feature type="compositionally biased region" description="Polar residues" evidence="1">
    <location>
        <begin position="207"/>
        <end position="219"/>
    </location>
</feature>
<sequence>MTPVDPGESSSARQPLLFEREKFYVHAIGIKRDEIEAYIKEKAGGRIVDRFSSVFIITPYQLAYSRPYAESLPGSEGEKVISLDWIKDSIQGGKIISRERYWVIPRAELRIDKTQHVSQSNSQIRDSRYDSKSTTGANTMEPNSYPGETSSRNHYRITQNPPSRLRGQPPLSDLMQTDPTVATSMLEQLSAKVNDAIEAAKRREISQKTTSSTTNSMSRDANRYPTPISPTRISQQAVLRQPQPGMKGHDQVDYLLGNGETSLSPNISSEFLRGKTFWLIGPPRGRDRLTTIIHRMGGNLVAHLCHADIVIFCRTDNPRFIISRIQDYWRAVEAGCKILSESWIHDLNISRQLVPQEIHSIRDPKVLQSSKLWDEVLPWTALVNGRYVEEAKAFKNEKGEPRLDQKGSLQTSKPCYVPRTQIVTSEPTCLEGLSHPSTSDRLGLRAKQPEPLVISGSIADNTGSGLSIQPESERKISCIENQPSKATEQEEEEDLYEDLAGIFSSDDGAESEEDAIISNSSLKGAAKPDDITEKKTKMAEPMITGTQDASPFLIPVKRPQDRPLGSFKKIRRHSDAKQIKPIKKAEEEEEEEDDDVPLRLKRKSSMMAKGSSLVYDHESNTNEKEDSDWEEDNCRLTKRKSPNKVLAKDKIRYDRLLRELSLRVKNNDFPNGLRNFLRSREGDTYLYKKYCSVYREALPGLPVGRFQKRKTA</sequence>
<feature type="domain" description="BRCT" evidence="2">
    <location>
        <begin position="267"/>
        <end position="361"/>
    </location>
</feature>
<dbReference type="OrthoDB" id="427711at2759"/>
<dbReference type="InterPro" id="IPR036420">
    <property type="entry name" value="BRCT_dom_sf"/>
</dbReference>
<protein>
    <recommendedName>
        <fullName evidence="2">BRCT domain-containing protein</fullName>
    </recommendedName>
</protein>
<organism evidence="3">
    <name type="scientific">Kwoniella pini CBS 10737</name>
    <dbReference type="NCBI Taxonomy" id="1296096"/>
    <lineage>
        <taxon>Eukaryota</taxon>
        <taxon>Fungi</taxon>
        <taxon>Dikarya</taxon>
        <taxon>Basidiomycota</taxon>
        <taxon>Agaricomycotina</taxon>
        <taxon>Tremellomycetes</taxon>
        <taxon>Tremellales</taxon>
        <taxon>Cryptococcaceae</taxon>
        <taxon>Kwoniella</taxon>
    </lineage>
</organism>
<evidence type="ECO:0000313" key="4">
    <source>
        <dbReference type="EMBL" id="WWC72317.1"/>
    </source>
</evidence>
<accession>A0A1B9I1J7</accession>
<dbReference type="GeneID" id="30173474"/>
<feature type="region of interest" description="Disordered" evidence="1">
    <location>
        <begin position="203"/>
        <end position="229"/>
    </location>
</feature>
<reference evidence="4" key="2">
    <citation type="submission" date="2013-07" db="EMBL/GenBank/DDBJ databases">
        <authorList>
            <consortium name="The Broad Institute Genome Sequencing Platform"/>
            <person name="Cuomo C."/>
            <person name="Litvintseva A."/>
            <person name="Chen Y."/>
            <person name="Heitman J."/>
            <person name="Sun S."/>
            <person name="Springer D."/>
            <person name="Dromer F."/>
            <person name="Young S.K."/>
            <person name="Zeng Q."/>
            <person name="Gargeya S."/>
            <person name="Fitzgerald M."/>
            <person name="Abouelleil A."/>
            <person name="Alvarado L."/>
            <person name="Berlin A.M."/>
            <person name="Chapman S.B."/>
            <person name="Dewar J."/>
            <person name="Goldberg J."/>
            <person name="Griggs A."/>
            <person name="Gujja S."/>
            <person name="Hansen M."/>
            <person name="Howarth C."/>
            <person name="Imamovic A."/>
            <person name="Larimer J."/>
            <person name="McCowan C."/>
            <person name="Murphy C."/>
            <person name="Pearson M."/>
            <person name="Priest M."/>
            <person name="Roberts A."/>
            <person name="Saif S."/>
            <person name="Shea T."/>
            <person name="Sykes S."/>
            <person name="Wortman J."/>
            <person name="Nusbaum C."/>
            <person name="Birren B."/>
        </authorList>
    </citation>
    <scope>NUCLEOTIDE SEQUENCE</scope>
    <source>
        <strain evidence="4">CBS 10737</strain>
    </source>
</reference>
<dbReference type="CDD" id="cd00027">
    <property type="entry name" value="BRCT"/>
    <property type="match status" value="1"/>
</dbReference>
<feature type="region of interest" description="Disordered" evidence="1">
    <location>
        <begin position="538"/>
        <end position="596"/>
    </location>
</feature>
<dbReference type="PROSITE" id="PS50172">
    <property type="entry name" value="BRCT"/>
    <property type="match status" value="2"/>
</dbReference>